<evidence type="ECO:0000313" key="5">
    <source>
        <dbReference type="WBParaSite" id="Pan_g11466.t1"/>
    </source>
</evidence>
<evidence type="ECO:0000256" key="3">
    <source>
        <dbReference type="SAM" id="SignalP"/>
    </source>
</evidence>
<keyword evidence="3" id="KW-0732">Signal</keyword>
<protein>
    <submittedName>
        <fullName evidence="5">Uncharacterized protein</fullName>
    </submittedName>
</protein>
<evidence type="ECO:0000256" key="2">
    <source>
        <dbReference type="SAM" id="Phobius"/>
    </source>
</evidence>
<organism evidence="4 5">
    <name type="scientific">Panagrellus redivivus</name>
    <name type="common">Microworm</name>
    <dbReference type="NCBI Taxonomy" id="6233"/>
    <lineage>
        <taxon>Eukaryota</taxon>
        <taxon>Metazoa</taxon>
        <taxon>Ecdysozoa</taxon>
        <taxon>Nematoda</taxon>
        <taxon>Chromadorea</taxon>
        <taxon>Rhabditida</taxon>
        <taxon>Tylenchina</taxon>
        <taxon>Panagrolaimomorpha</taxon>
        <taxon>Panagrolaimoidea</taxon>
        <taxon>Panagrolaimidae</taxon>
        <taxon>Panagrellus</taxon>
    </lineage>
</organism>
<evidence type="ECO:0000313" key="4">
    <source>
        <dbReference type="Proteomes" id="UP000492821"/>
    </source>
</evidence>
<keyword evidence="2" id="KW-1133">Transmembrane helix</keyword>
<keyword evidence="4" id="KW-1185">Reference proteome</keyword>
<feature type="chain" id="PRO_5029019403" evidence="3">
    <location>
        <begin position="26"/>
        <end position="714"/>
    </location>
</feature>
<dbReference type="WBParaSite" id="Pan_g11466.t1">
    <property type="protein sequence ID" value="Pan_g11466.t1"/>
    <property type="gene ID" value="Pan_g11466"/>
</dbReference>
<name>A0A7E4UR17_PANRE</name>
<feature type="transmembrane region" description="Helical" evidence="2">
    <location>
        <begin position="637"/>
        <end position="658"/>
    </location>
</feature>
<dbReference type="PANTHER" id="PTHR21523:SF37">
    <property type="entry name" value="MLT-TEN (MLT-10) RELATED"/>
    <property type="match status" value="1"/>
</dbReference>
<dbReference type="PANTHER" id="PTHR21523">
    <property type="match status" value="1"/>
</dbReference>
<feature type="transmembrane region" description="Helical" evidence="2">
    <location>
        <begin position="561"/>
        <end position="584"/>
    </location>
</feature>
<dbReference type="InterPro" id="IPR006954">
    <property type="entry name" value="Mlt-10-like"/>
</dbReference>
<dbReference type="AlphaFoldDB" id="A0A7E4UR17"/>
<keyword evidence="2" id="KW-0812">Transmembrane</keyword>
<reference evidence="5" key="2">
    <citation type="submission" date="2020-10" db="UniProtKB">
        <authorList>
            <consortium name="WormBaseParasite"/>
        </authorList>
    </citation>
    <scope>IDENTIFICATION</scope>
</reference>
<feature type="transmembrane region" description="Helical" evidence="2">
    <location>
        <begin position="596"/>
        <end position="617"/>
    </location>
</feature>
<dbReference type="Pfam" id="PF04870">
    <property type="entry name" value="Moulting_cycle"/>
    <property type="match status" value="1"/>
</dbReference>
<proteinExistence type="predicted"/>
<evidence type="ECO:0000256" key="1">
    <source>
        <dbReference type="SAM" id="MobiDB-lite"/>
    </source>
</evidence>
<reference evidence="4" key="1">
    <citation type="journal article" date="2013" name="Genetics">
        <title>The draft genome and transcriptome of Panagrellus redivivus are shaped by the harsh demands of a free-living lifestyle.</title>
        <authorList>
            <person name="Srinivasan J."/>
            <person name="Dillman A.R."/>
            <person name="Macchietto M.G."/>
            <person name="Heikkinen L."/>
            <person name="Lakso M."/>
            <person name="Fracchia K.M."/>
            <person name="Antoshechkin I."/>
            <person name="Mortazavi A."/>
            <person name="Wong G."/>
            <person name="Sternberg P.W."/>
        </authorList>
    </citation>
    <scope>NUCLEOTIDE SEQUENCE [LARGE SCALE GENOMIC DNA]</scope>
    <source>
        <strain evidence="4">MT8872</strain>
    </source>
</reference>
<feature type="signal peptide" evidence="3">
    <location>
        <begin position="1"/>
        <end position="25"/>
    </location>
</feature>
<sequence>MKRRRSASMTMLLVVVFAVFALAVAEPKTGYDGKVQTVVMNDQGATEMIDHWAQQAYSGLFAAVAAKKLKAVSPEIRVELKKCSKGARDAVAHATCVSRLLKHYDAHGPYQGATIGKSNTFEDAFNQATTTFTASGTTVSPDGTPNVPESAKVQWQGSFGVAADDYEETTESTAVKVFNNRPRRDTRRVVSQSDYTLSSSRNNQRTPLGAVANMILHQLLNAKNKTEAQDWKTAVMRIKAANAKRKAAEKARKLHNTPFSPETGMENMSKYVMQQMQTGNKFGDLDLEKPEDLMKLANDKRMNSHDPVRRMMNLMRDGMKLGYSMFGQNTTKFDEKVLKVASPRFLSVVPEHNEANMTNFLSPSIFSLHDEGEGLEKLSSLPTLLKGFSSADQNEWLNLIIEAAGVNDEAEKLEKTVEDPKAQYEKEIRGKDGQPLYFTKQNVTDRFGDYETRKIELFEKLAASYTPEQKDALNTTGYALLRVDQIELLYGPESPLNDTETYENLMKQAITEGTIESNIHAIATTDHPRRVKRDIVLSPIVFTPLIKAAPILNQWVVLSPLVFSPIVLTPAVLGPIVLSPWVFIPLILSPRVMGPLILSPMIFSPLILSPLVLHPLILTPGIFNPIVLTPLVLSPLILSPQVFTPIILSPLVLNPLILNPMVGSPLVLSPFVLSPLILSPQVLFAVVLSPYALSPLVLSPLAIAEVVLSPSWLS</sequence>
<accession>A0A7E4UR17</accession>
<keyword evidence="2" id="KW-0472">Membrane</keyword>
<feature type="region of interest" description="Disordered" evidence="1">
    <location>
        <begin position="185"/>
        <end position="204"/>
    </location>
</feature>
<feature type="compositionally biased region" description="Polar residues" evidence="1">
    <location>
        <begin position="189"/>
        <end position="204"/>
    </location>
</feature>
<feature type="transmembrane region" description="Helical" evidence="2">
    <location>
        <begin position="665"/>
        <end position="687"/>
    </location>
</feature>
<dbReference type="Proteomes" id="UP000492821">
    <property type="component" value="Unassembled WGS sequence"/>
</dbReference>